<dbReference type="AlphaFoldDB" id="A0A1M5F9B6"/>
<dbReference type="OrthoDB" id="4285968at2"/>
<dbReference type="Proteomes" id="UP000184501">
    <property type="component" value="Unassembled WGS sequence"/>
</dbReference>
<evidence type="ECO:0000256" key="1">
    <source>
        <dbReference type="SAM" id="SignalP"/>
    </source>
</evidence>
<feature type="signal peptide" evidence="1">
    <location>
        <begin position="1"/>
        <end position="27"/>
    </location>
</feature>
<keyword evidence="3" id="KW-1185">Reference proteome</keyword>
<proteinExistence type="predicted"/>
<evidence type="ECO:0000313" key="2">
    <source>
        <dbReference type="EMBL" id="SHF87651.1"/>
    </source>
</evidence>
<dbReference type="RefSeq" id="WP_073484426.1">
    <property type="nucleotide sequence ID" value="NZ_FQVN01000005.1"/>
</dbReference>
<keyword evidence="1" id="KW-0732">Signal</keyword>
<name>A0A1M5F9B6_STRHI</name>
<feature type="chain" id="PRO_5038485942" description="Secreted protein" evidence="1">
    <location>
        <begin position="28"/>
        <end position="105"/>
    </location>
</feature>
<protein>
    <recommendedName>
        <fullName evidence="4">Secreted protein</fullName>
    </recommendedName>
</protein>
<sequence length="105" mass="11323">MRSLPRVLAVAALGAATFLVTTPAAVAGGDHPGECRGGFVYSDRSHSQYREGSWAYCGSRYDYRAVVRCSDGGYHAGPWKHAGTEDSVAWCPGPTSATDWYVETY</sequence>
<accession>A0A1M5F9B6</accession>
<organism evidence="2 3">
    <name type="scientific">Streptoalloteichus hindustanus</name>
    <dbReference type="NCBI Taxonomy" id="2017"/>
    <lineage>
        <taxon>Bacteria</taxon>
        <taxon>Bacillati</taxon>
        <taxon>Actinomycetota</taxon>
        <taxon>Actinomycetes</taxon>
        <taxon>Pseudonocardiales</taxon>
        <taxon>Pseudonocardiaceae</taxon>
        <taxon>Streptoalloteichus</taxon>
    </lineage>
</organism>
<dbReference type="EMBL" id="FQVN01000005">
    <property type="protein sequence ID" value="SHF87651.1"/>
    <property type="molecule type" value="Genomic_DNA"/>
</dbReference>
<evidence type="ECO:0008006" key="4">
    <source>
        <dbReference type="Google" id="ProtNLM"/>
    </source>
</evidence>
<evidence type="ECO:0000313" key="3">
    <source>
        <dbReference type="Proteomes" id="UP000184501"/>
    </source>
</evidence>
<reference evidence="2 3" key="1">
    <citation type="submission" date="2016-11" db="EMBL/GenBank/DDBJ databases">
        <authorList>
            <person name="Jaros S."/>
            <person name="Januszkiewicz K."/>
            <person name="Wedrychowicz H."/>
        </authorList>
    </citation>
    <scope>NUCLEOTIDE SEQUENCE [LARGE SCALE GENOMIC DNA]</scope>
    <source>
        <strain evidence="2 3">DSM 44523</strain>
    </source>
</reference>
<gene>
    <name evidence="2" type="ORF">SAMN05444320_105314</name>
</gene>